<name>A0ABN9XKG1_9DINO</name>
<proteinExistence type="predicted"/>
<organism evidence="1 2">
    <name type="scientific">Prorocentrum cordatum</name>
    <dbReference type="NCBI Taxonomy" id="2364126"/>
    <lineage>
        <taxon>Eukaryota</taxon>
        <taxon>Sar</taxon>
        <taxon>Alveolata</taxon>
        <taxon>Dinophyceae</taxon>
        <taxon>Prorocentrales</taxon>
        <taxon>Prorocentraceae</taxon>
        <taxon>Prorocentrum</taxon>
    </lineage>
</organism>
<keyword evidence="2" id="KW-1185">Reference proteome</keyword>
<evidence type="ECO:0000313" key="2">
    <source>
        <dbReference type="Proteomes" id="UP001189429"/>
    </source>
</evidence>
<dbReference type="Proteomes" id="UP001189429">
    <property type="component" value="Unassembled WGS sequence"/>
</dbReference>
<reference evidence="1" key="1">
    <citation type="submission" date="2023-10" db="EMBL/GenBank/DDBJ databases">
        <authorList>
            <person name="Chen Y."/>
            <person name="Shah S."/>
            <person name="Dougan E. K."/>
            <person name="Thang M."/>
            <person name="Chan C."/>
        </authorList>
    </citation>
    <scope>NUCLEOTIDE SEQUENCE [LARGE SCALE GENOMIC DNA]</scope>
</reference>
<dbReference type="EMBL" id="CAUYUJ010020647">
    <property type="protein sequence ID" value="CAK0899690.1"/>
    <property type="molecule type" value="Genomic_DNA"/>
</dbReference>
<evidence type="ECO:0000313" key="1">
    <source>
        <dbReference type="EMBL" id="CAK0899690.1"/>
    </source>
</evidence>
<protein>
    <submittedName>
        <fullName evidence="1">Uncharacterized protein</fullName>
    </submittedName>
</protein>
<gene>
    <name evidence="1" type="ORF">PCOR1329_LOCUS77141</name>
</gene>
<accession>A0ABN9XKG1</accession>
<comment type="caution">
    <text evidence="1">The sequence shown here is derived from an EMBL/GenBank/DDBJ whole genome shotgun (WGS) entry which is preliminary data.</text>
</comment>
<sequence length="355" mass="39305">MQSSGGLMWNGKDKSYHHHSCRQTVPRNIVWWQTTGYQPKQLYEYSELRDFTAVATPATIHGRRAHHRRSSTAMQRRLEKKQERFSARQVVHEEPRSQDKAEELMEAILNLKNEVNSVIDFANKNLKVMQESSCTMQNSLNDCFKMPGATEAPSAADAAPGQAEVANAPGQAVVAGTTALPDAFGQPEGVAAVASQTDGCGKGSAQAREDTHNQQRLTAQRPGGAIYFEIGSDAENEEQREVVLDAGCAAVVAPAADPNHKPLFERRPPPGPGWVRVRDAFHFREPIPGDRVLGFFTGLFGGERVGTLVQRNTSWMLEDCEKGCRWDVLVADGIQDWLEKEIGWHEKEFVILPSS</sequence>